<gene>
    <name evidence="1" type="ORF">PXEA_LOCUS37697</name>
</gene>
<reference evidence="1" key="1">
    <citation type="submission" date="2018-11" db="EMBL/GenBank/DDBJ databases">
        <authorList>
            <consortium name="Pathogen Informatics"/>
        </authorList>
    </citation>
    <scope>NUCLEOTIDE SEQUENCE</scope>
</reference>
<name>A0A3S5B9Z5_9PLAT</name>
<accession>A0A3S5B9Z5</accession>
<dbReference type="Proteomes" id="UP000784294">
    <property type="component" value="Unassembled WGS sequence"/>
</dbReference>
<protein>
    <submittedName>
        <fullName evidence="1">Uncharacterized protein</fullName>
    </submittedName>
</protein>
<proteinExistence type="predicted"/>
<dbReference type="EMBL" id="CAAALY010292914">
    <property type="protein sequence ID" value="VEL44257.1"/>
    <property type="molecule type" value="Genomic_DNA"/>
</dbReference>
<comment type="caution">
    <text evidence="1">The sequence shown here is derived from an EMBL/GenBank/DDBJ whole genome shotgun (WGS) entry which is preliminary data.</text>
</comment>
<sequence length="166" mass="18650">MLHSLLPPEATIQICRIWSQLRSKPSQDQCDERQGLIFSTSSYSSSSILSSSPLLAGVFSASLIASTIPSCPPAGDFKTAFLMTGLAKQAREIIKRYFGEELLYADIHQLKSVNSACYQTAKRTVISHLRKPICKRMIETEGQLYSSFILNYNFCFHFHSDIPEYS</sequence>
<evidence type="ECO:0000313" key="2">
    <source>
        <dbReference type="Proteomes" id="UP000784294"/>
    </source>
</evidence>
<dbReference type="AlphaFoldDB" id="A0A3S5B9Z5"/>
<evidence type="ECO:0000313" key="1">
    <source>
        <dbReference type="EMBL" id="VEL44257.1"/>
    </source>
</evidence>
<organism evidence="1 2">
    <name type="scientific">Protopolystoma xenopodis</name>
    <dbReference type="NCBI Taxonomy" id="117903"/>
    <lineage>
        <taxon>Eukaryota</taxon>
        <taxon>Metazoa</taxon>
        <taxon>Spiralia</taxon>
        <taxon>Lophotrochozoa</taxon>
        <taxon>Platyhelminthes</taxon>
        <taxon>Monogenea</taxon>
        <taxon>Polyopisthocotylea</taxon>
        <taxon>Polystomatidea</taxon>
        <taxon>Polystomatidae</taxon>
        <taxon>Protopolystoma</taxon>
    </lineage>
</organism>
<keyword evidence="2" id="KW-1185">Reference proteome</keyword>